<comment type="caution">
    <text evidence="2">The sequence shown here is derived from an EMBL/GenBank/DDBJ whole genome shotgun (WGS) entry which is preliminary data.</text>
</comment>
<dbReference type="Proteomes" id="UP000177925">
    <property type="component" value="Unassembled WGS sequence"/>
</dbReference>
<dbReference type="Pfam" id="PF07332">
    <property type="entry name" value="Phage_holin_3_6"/>
    <property type="match status" value="1"/>
</dbReference>
<name>A0A1F6TIC5_9PROT</name>
<accession>A0A1F6TIC5</accession>
<evidence type="ECO:0000256" key="1">
    <source>
        <dbReference type="SAM" id="Phobius"/>
    </source>
</evidence>
<feature type="transmembrane region" description="Helical" evidence="1">
    <location>
        <begin position="47"/>
        <end position="74"/>
    </location>
</feature>
<dbReference type="EMBL" id="MFSS01000011">
    <property type="protein sequence ID" value="OGI44826.1"/>
    <property type="molecule type" value="Genomic_DNA"/>
</dbReference>
<sequence>MREAEGTPSGLLASLQRLVAALLEILQTRLEIVATEFEEERERIRELVLFGFLALFFTSFGLLLLTLFIVVLFWDTHRLYVLGGFTLLYLTLGFIAGAVLRQRLRTRPRLFAATLAELSKDRERLTPDQT</sequence>
<proteinExistence type="predicted"/>
<dbReference type="InterPro" id="IPR009937">
    <property type="entry name" value="Phage_holin_3_6"/>
</dbReference>
<keyword evidence="1" id="KW-1133">Transmembrane helix</keyword>
<protein>
    <recommendedName>
        <fullName evidence="4">Phage holin family protein</fullName>
    </recommendedName>
</protein>
<evidence type="ECO:0000313" key="3">
    <source>
        <dbReference type="Proteomes" id="UP000177925"/>
    </source>
</evidence>
<feature type="transmembrane region" description="Helical" evidence="1">
    <location>
        <begin position="80"/>
        <end position="100"/>
    </location>
</feature>
<keyword evidence="1" id="KW-0812">Transmembrane</keyword>
<dbReference type="AlphaFoldDB" id="A0A1F6TIC5"/>
<reference evidence="2 3" key="1">
    <citation type="journal article" date="2016" name="Nat. Commun.">
        <title>Thousands of microbial genomes shed light on interconnected biogeochemical processes in an aquifer system.</title>
        <authorList>
            <person name="Anantharaman K."/>
            <person name="Brown C.T."/>
            <person name="Hug L.A."/>
            <person name="Sharon I."/>
            <person name="Castelle C.J."/>
            <person name="Probst A.J."/>
            <person name="Thomas B.C."/>
            <person name="Singh A."/>
            <person name="Wilkins M.J."/>
            <person name="Karaoz U."/>
            <person name="Brodie E.L."/>
            <person name="Williams K.H."/>
            <person name="Hubbard S.S."/>
            <person name="Banfield J.F."/>
        </authorList>
    </citation>
    <scope>NUCLEOTIDE SEQUENCE [LARGE SCALE GENOMIC DNA]</scope>
</reference>
<dbReference type="STRING" id="1817758.A2150_05950"/>
<gene>
    <name evidence="2" type="ORF">A2150_05950</name>
</gene>
<keyword evidence="1" id="KW-0472">Membrane</keyword>
<evidence type="ECO:0000313" key="2">
    <source>
        <dbReference type="EMBL" id="OGI44826.1"/>
    </source>
</evidence>
<organism evidence="2 3">
    <name type="scientific">Candidatus Muproteobacteria bacterium RBG_16_64_11</name>
    <dbReference type="NCBI Taxonomy" id="1817758"/>
    <lineage>
        <taxon>Bacteria</taxon>
        <taxon>Pseudomonadati</taxon>
        <taxon>Pseudomonadota</taxon>
        <taxon>Candidatus Muproteobacteria</taxon>
    </lineage>
</organism>
<evidence type="ECO:0008006" key="4">
    <source>
        <dbReference type="Google" id="ProtNLM"/>
    </source>
</evidence>